<feature type="compositionally biased region" description="Basic residues" evidence="1">
    <location>
        <begin position="23"/>
        <end position="37"/>
    </location>
</feature>
<organism evidence="2 3">
    <name type="scientific">Acer negundo</name>
    <name type="common">Box elder</name>
    <dbReference type="NCBI Taxonomy" id="4023"/>
    <lineage>
        <taxon>Eukaryota</taxon>
        <taxon>Viridiplantae</taxon>
        <taxon>Streptophyta</taxon>
        <taxon>Embryophyta</taxon>
        <taxon>Tracheophyta</taxon>
        <taxon>Spermatophyta</taxon>
        <taxon>Magnoliopsida</taxon>
        <taxon>eudicotyledons</taxon>
        <taxon>Gunneridae</taxon>
        <taxon>Pentapetalae</taxon>
        <taxon>rosids</taxon>
        <taxon>malvids</taxon>
        <taxon>Sapindales</taxon>
        <taxon>Sapindaceae</taxon>
        <taxon>Hippocastanoideae</taxon>
        <taxon>Acereae</taxon>
        <taxon>Acer</taxon>
    </lineage>
</organism>
<dbReference type="AlphaFoldDB" id="A0AAD5IRL3"/>
<reference evidence="2" key="2">
    <citation type="submission" date="2023-02" db="EMBL/GenBank/DDBJ databases">
        <authorList>
            <person name="Swenson N.G."/>
            <person name="Wegrzyn J.L."/>
            <person name="Mcevoy S.L."/>
        </authorList>
    </citation>
    <scope>NUCLEOTIDE SEQUENCE</scope>
    <source>
        <strain evidence="2">91603</strain>
        <tissue evidence="2">Leaf</tissue>
    </source>
</reference>
<reference evidence="2" key="1">
    <citation type="journal article" date="2022" name="Plant J.">
        <title>Strategies of tolerance reflected in two North American maple genomes.</title>
        <authorList>
            <person name="McEvoy S.L."/>
            <person name="Sezen U.U."/>
            <person name="Trouern-Trend A."/>
            <person name="McMahon S.M."/>
            <person name="Schaberg P.G."/>
            <person name="Yang J."/>
            <person name="Wegrzyn J.L."/>
            <person name="Swenson N.G."/>
        </authorList>
    </citation>
    <scope>NUCLEOTIDE SEQUENCE</scope>
    <source>
        <strain evidence="2">91603</strain>
    </source>
</reference>
<proteinExistence type="predicted"/>
<evidence type="ECO:0000313" key="2">
    <source>
        <dbReference type="EMBL" id="KAI9174958.1"/>
    </source>
</evidence>
<dbReference type="Proteomes" id="UP001064489">
    <property type="component" value="Chromosome 8"/>
</dbReference>
<gene>
    <name evidence="2" type="ORF">LWI28_025322</name>
</gene>
<evidence type="ECO:0000256" key="1">
    <source>
        <dbReference type="SAM" id="MobiDB-lite"/>
    </source>
</evidence>
<name>A0AAD5IRL3_ACENE</name>
<comment type="caution">
    <text evidence="2">The sequence shown here is derived from an EMBL/GenBank/DDBJ whole genome shotgun (WGS) entry which is preliminary data.</text>
</comment>
<evidence type="ECO:0000313" key="3">
    <source>
        <dbReference type="Proteomes" id="UP001064489"/>
    </source>
</evidence>
<protein>
    <submittedName>
        <fullName evidence="2">Uncharacterized protein</fullName>
    </submittedName>
</protein>
<dbReference type="EMBL" id="JAJSOW010000103">
    <property type="protein sequence ID" value="KAI9174958.1"/>
    <property type="molecule type" value="Genomic_DNA"/>
</dbReference>
<keyword evidence="3" id="KW-1185">Reference proteome</keyword>
<sequence length="116" mass="13954">MDGFNVEEGGEAAGKRDNIVHAQQHRRSKRRARTNHMHRHFQQELIRHRILFMTIPVLATRILRRTSEPPWKKMLRSCNHVCSKRNLCAWCWRKQWAEFQAPYLLDTGILLLRQRN</sequence>
<accession>A0AAD5IRL3</accession>
<feature type="region of interest" description="Disordered" evidence="1">
    <location>
        <begin position="1"/>
        <end position="37"/>
    </location>
</feature>